<accession>A0ABZ0V9U2</accession>
<organism evidence="3 4">
    <name type="scientific">Microbacterium invictum</name>
    <dbReference type="NCBI Taxonomy" id="515415"/>
    <lineage>
        <taxon>Bacteria</taxon>
        <taxon>Bacillati</taxon>
        <taxon>Actinomycetota</taxon>
        <taxon>Actinomycetes</taxon>
        <taxon>Micrococcales</taxon>
        <taxon>Microbacteriaceae</taxon>
        <taxon>Microbacterium</taxon>
    </lineage>
</organism>
<evidence type="ECO:0008006" key="5">
    <source>
        <dbReference type="Google" id="ProtNLM"/>
    </source>
</evidence>
<keyword evidence="2" id="KW-0812">Transmembrane</keyword>
<proteinExistence type="predicted"/>
<feature type="compositionally biased region" description="Low complexity" evidence="1">
    <location>
        <begin position="390"/>
        <end position="406"/>
    </location>
</feature>
<feature type="compositionally biased region" description="Pro residues" evidence="1">
    <location>
        <begin position="436"/>
        <end position="450"/>
    </location>
</feature>
<keyword evidence="2" id="KW-0472">Membrane</keyword>
<protein>
    <recommendedName>
        <fullName evidence="5">Chaperone protein DnaK</fullName>
    </recommendedName>
</protein>
<dbReference type="RefSeq" id="WP_322410394.1">
    <property type="nucleotide sequence ID" value="NZ_CP139779.1"/>
</dbReference>
<reference evidence="3 4" key="1">
    <citation type="submission" date="2023-06" db="EMBL/GenBank/DDBJ databases">
        <title>Rock-solubilizing bacteria, Microbacterium invictum, promotes re-establishment of vegetation in rocky wasteland by accelerating rock bio-weathering and reshaping soil bacterial community.</title>
        <authorList>
            <person name="Liu C."/>
        </authorList>
    </citation>
    <scope>NUCLEOTIDE SEQUENCE [LARGE SCALE GENOMIC DNA]</scope>
    <source>
        <strain evidence="3 4">X-18</strain>
    </source>
</reference>
<evidence type="ECO:0000256" key="1">
    <source>
        <dbReference type="SAM" id="MobiDB-lite"/>
    </source>
</evidence>
<evidence type="ECO:0000313" key="3">
    <source>
        <dbReference type="EMBL" id="WQB70244.1"/>
    </source>
</evidence>
<name>A0ABZ0V9U2_9MICO</name>
<feature type="transmembrane region" description="Helical" evidence="2">
    <location>
        <begin position="331"/>
        <end position="353"/>
    </location>
</feature>
<dbReference type="PANTHER" id="PTHR24216:SF65">
    <property type="entry name" value="PAXILLIN-LIKE PROTEIN 1"/>
    <property type="match status" value="1"/>
</dbReference>
<feature type="compositionally biased region" description="Pro residues" evidence="1">
    <location>
        <begin position="472"/>
        <end position="485"/>
    </location>
</feature>
<evidence type="ECO:0000256" key="2">
    <source>
        <dbReference type="SAM" id="Phobius"/>
    </source>
</evidence>
<dbReference type="InterPro" id="IPR043129">
    <property type="entry name" value="ATPase_NBD"/>
</dbReference>
<dbReference type="PRINTS" id="PR01217">
    <property type="entry name" value="PRICHEXTENSN"/>
</dbReference>
<gene>
    <name evidence="3" type="ORF">T9R20_16330</name>
</gene>
<feature type="compositionally biased region" description="Low complexity" evidence="1">
    <location>
        <begin position="507"/>
        <end position="516"/>
    </location>
</feature>
<dbReference type="Gene3D" id="3.30.420.40">
    <property type="match status" value="2"/>
</dbReference>
<keyword evidence="4" id="KW-1185">Reference proteome</keyword>
<feature type="compositionally biased region" description="Acidic residues" evidence="1">
    <location>
        <begin position="486"/>
        <end position="506"/>
    </location>
</feature>
<feature type="region of interest" description="Disordered" evidence="1">
    <location>
        <begin position="372"/>
        <end position="516"/>
    </location>
</feature>
<keyword evidence="2" id="KW-1133">Transmembrane helix</keyword>
<feature type="compositionally biased region" description="Low complexity" evidence="1">
    <location>
        <begin position="421"/>
        <end position="435"/>
    </location>
</feature>
<sequence length="516" mass="51777">MGTPYAVAIDPRDESTSVAVAERLPDGALAVRPVLEGPDGGLPTTVFIGNDDVVFGEAALELGRAEPDRLIDGFVSRVADAGAFFDVQGERLTPPQLLAWVVDDIIHRVTELMGSAPASIGVLVPHAWSDARLAALEEELRADGHRTEFLDRLDSTALAFARSAPFFGSRTIVSAVADDTSVEAAVLRIGGDGVVNRLADPVTIGLDAGLDHGKDAADVGRSILAALAGTDRDLDDVDAVVLSGESAVVEPIASTVARQVGRPIEAVPHVGAFAAVGAAWDLSAELGPGAPLTAVLPSSAATASLGGTAVPTAISSTSVAAGSGRARSRRWIAVSVAVGAVIAVVGGASALALGAGGSPEVDDEVPAVVAPTRSPAEREDPASPSPSPTSPASVTPTPTSTATSETVVDEPAEATERRSSARPTPSRSSPVASTPAAPPPPPPASTPSPSPSATTSPSPTPTPEPSETSSPSPEPTTPPPPPDPPVTEDPEPGEPEEPTDPVDPEPGDGVSPGATP</sequence>
<evidence type="ECO:0000313" key="4">
    <source>
        <dbReference type="Proteomes" id="UP001324533"/>
    </source>
</evidence>
<dbReference type="Proteomes" id="UP001324533">
    <property type="component" value="Chromosome"/>
</dbReference>
<dbReference type="PANTHER" id="PTHR24216">
    <property type="entry name" value="PAXILLIN-RELATED"/>
    <property type="match status" value="1"/>
</dbReference>
<dbReference type="EMBL" id="CP139779">
    <property type="protein sequence ID" value="WQB70244.1"/>
    <property type="molecule type" value="Genomic_DNA"/>
</dbReference>
<dbReference type="SUPFAM" id="SSF53067">
    <property type="entry name" value="Actin-like ATPase domain"/>
    <property type="match status" value="1"/>
</dbReference>